<dbReference type="PANTHER" id="PTHR43802:SF1">
    <property type="entry name" value="IP11341P-RELATED"/>
    <property type="match status" value="1"/>
</dbReference>
<accession>A0A2U3Q9V3</accession>
<dbReference type="PANTHER" id="PTHR43802">
    <property type="entry name" value="ENOYL-COA HYDRATASE"/>
    <property type="match status" value="1"/>
</dbReference>
<dbReference type="AlphaFoldDB" id="A0A2U3Q9V3"/>
<dbReference type="KEGG" id="bvz:BRAD3257_7351"/>
<protein>
    <submittedName>
        <fullName evidence="2">Enoyl-CoA hydratase/isomerase</fullName>
    </submittedName>
</protein>
<evidence type="ECO:0000313" key="3">
    <source>
        <dbReference type="Proteomes" id="UP000246085"/>
    </source>
</evidence>
<dbReference type="InterPro" id="IPR001753">
    <property type="entry name" value="Enoyl-CoA_hydra/iso"/>
</dbReference>
<dbReference type="InterPro" id="IPR029045">
    <property type="entry name" value="ClpP/crotonase-like_dom_sf"/>
</dbReference>
<dbReference type="EMBL" id="LS398110">
    <property type="protein sequence ID" value="SPP98099.1"/>
    <property type="molecule type" value="Genomic_DNA"/>
</dbReference>
<organism evidence="2 3">
    <name type="scientific">Bradyrhizobium vignae</name>
    <dbReference type="NCBI Taxonomy" id="1549949"/>
    <lineage>
        <taxon>Bacteria</taxon>
        <taxon>Pseudomonadati</taxon>
        <taxon>Pseudomonadota</taxon>
        <taxon>Alphaproteobacteria</taxon>
        <taxon>Hyphomicrobiales</taxon>
        <taxon>Nitrobacteraceae</taxon>
        <taxon>Bradyrhizobium</taxon>
    </lineage>
</organism>
<dbReference type="RefSeq" id="WP_122405282.1">
    <property type="nucleotide sequence ID" value="NZ_LS398110.1"/>
</dbReference>
<dbReference type="SUPFAM" id="SSF52096">
    <property type="entry name" value="ClpP/crotonase"/>
    <property type="match status" value="1"/>
</dbReference>
<sequence>MTDEVQTELLQGVLVIRLNRPHCLNAWTGKMRHHICDILNAAAEREDVRAIVFTGAGDRAFCAGQDLTESEKVESEATTRESMNQFKRFYDAVREMPKPVVGALNGLAAGSGFQITLLMDVIVAHPDVQMGQPEVNSGIPSILGPWLMKESLGRSRTVELAVTGRMMDAAECYRIGLIHHLVERQKVLETALSVARELGGKPAEAFRITKQYLCHANSAEYERAWELAAEGQVEAFNGGEPQAVIRDFFALRRARRRQEQTEPPAPKSTLD</sequence>
<dbReference type="Gene3D" id="3.90.226.10">
    <property type="entry name" value="2-enoyl-CoA Hydratase, Chain A, domain 1"/>
    <property type="match status" value="1"/>
</dbReference>
<dbReference type="GO" id="GO:0016853">
    <property type="term" value="F:isomerase activity"/>
    <property type="evidence" value="ECO:0007669"/>
    <property type="project" value="UniProtKB-KW"/>
</dbReference>
<reference evidence="2 3" key="1">
    <citation type="submission" date="2018-03" db="EMBL/GenBank/DDBJ databases">
        <authorList>
            <person name="Gully D."/>
        </authorList>
    </citation>
    <scope>NUCLEOTIDE SEQUENCE [LARGE SCALE GENOMIC DNA]</scope>
    <source>
        <strain evidence="2">ORS3257</strain>
    </source>
</reference>
<dbReference type="Pfam" id="PF00378">
    <property type="entry name" value="ECH_1"/>
    <property type="match status" value="1"/>
</dbReference>
<keyword evidence="2" id="KW-0413">Isomerase</keyword>
<dbReference type="Proteomes" id="UP000246085">
    <property type="component" value="Chromosome BRAD3257"/>
</dbReference>
<evidence type="ECO:0000313" key="2">
    <source>
        <dbReference type="EMBL" id="SPP98099.1"/>
    </source>
</evidence>
<proteinExistence type="inferred from homology"/>
<comment type="similarity">
    <text evidence="1">Belongs to the enoyl-CoA hydratase/isomerase family.</text>
</comment>
<name>A0A2U3Q9V3_9BRAD</name>
<evidence type="ECO:0000256" key="1">
    <source>
        <dbReference type="ARBA" id="ARBA00005254"/>
    </source>
</evidence>
<dbReference type="CDD" id="cd06558">
    <property type="entry name" value="crotonase-like"/>
    <property type="match status" value="1"/>
</dbReference>
<gene>
    <name evidence="2" type="ORF">BRAD3257_7351</name>
</gene>